<dbReference type="EMBL" id="GGMS01001784">
    <property type="protein sequence ID" value="MBY70987.1"/>
    <property type="molecule type" value="Transcribed_RNA"/>
</dbReference>
<protein>
    <submittedName>
        <fullName evidence="2">Uncharacterized protein</fullName>
    </submittedName>
</protein>
<feature type="compositionally biased region" description="Basic and acidic residues" evidence="1">
    <location>
        <begin position="58"/>
        <end position="71"/>
    </location>
</feature>
<name>A0A2S2PZP2_9HEMI</name>
<evidence type="ECO:0000256" key="1">
    <source>
        <dbReference type="SAM" id="MobiDB-lite"/>
    </source>
</evidence>
<reference evidence="2" key="1">
    <citation type="submission" date="2018-04" db="EMBL/GenBank/DDBJ databases">
        <title>Transcriptome assembly of Sipha flava.</title>
        <authorList>
            <person name="Scully E.D."/>
            <person name="Geib S.M."/>
            <person name="Palmer N.A."/>
            <person name="Koch K."/>
            <person name="Bradshaw J."/>
            <person name="Heng-Moss T."/>
            <person name="Sarath G."/>
        </authorList>
    </citation>
    <scope>NUCLEOTIDE SEQUENCE</scope>
</reference>
<evidence type="ECO:0000313" key="2">
    <source>
        <dbReference type="EMBL" id="MBY70987.1"/>
    </source>
</evidence>
<accession>A0A2S2PZP2</accession>
<gene>
    <name evidence="2" type="ORF">g.101600</name>
</gene>
<dbReference type="AlphaFoldDB" id="A0A2S2PZP2"/>
<organism evidence="2">
    <name type="scientific">Sipha flava</name>
    <name type="common">yellow sugarcane aphid</name>
    <dbReference type="NCBI Taxonomy" id="143950"/>
    <lineage>
        <taxon>Eukaryota</taxon>
        <taxon>Metazoa</taxon>
        <taxon>Ecdysozoa</taxon>
        <taxon>Arthropoda</taxon>
        <taxon>Hexapoda</taxon>
        <taxon>Insecta</taxon>
        <taxon>Pterygota</taxon>
        <taxon>Neoptera</taxon>
        <taxon>Paraneoptera</taxon>
        <taxon>Hemiptera</taxon>
        <taxon>Sternorrhyncha</taxon>
        <taxon>Aphidomorpha</taxon>
        <taxon>Aphidoidea</taxon>
        <taxon>Aphididae</taxon>
        <taxon>Sipha</taxon>
    </lineage>
</organism>
<feature type="region of interest" description="Disordered" evidence="1">
    <location>
        <begin position="57"/>
        <end position="97"/>
    </location>
</feature>
<sequence>MISMDPVVVQSSTATSVVMSTKSVCNKENIRTKKYVPASDDIDGTVNKIAQCQSPVLGEDKQLPDLNKCDEGSENESTNNDKKKFVEAPLPKTNPWTANKNAAHIVRSKESVKEKDPTVGEKRILLPQQQTSCEYFLYLGILLNLILKEYY</sequence>
<dbReference type="OrthoDB" id="340227at2759"/>
<proteinExistence type="predicted"/>